<protein>
    <recommendedName>
        <fullName evidence="1">F-box associated beta-propeller type 1 domain-containing protein</fullName>
    </recommendedName>
</protein>
<dbReference type="Pfam" id="PF07734">
    <property type="entry name" value="FBA_1"/>
    <property type="match status" value="1"/>
</dbReference>
<proteinExistence type="predicted"/>
<organism evidence="2 3">
    <name type="scientific">Brassica cretica</name>
    <name type="common">Mustard</name>
    <dbReference type="NCBI Taxonomy" id="69181"/>
    <lineage>
        <taxon>Eukaryota</taxon>
        <taxon>Viridiplantae</taxon>
        <taxon>Streptophyta</taxon>
        <taxon>Embryophyta</taxon>
        <taxon>Tracheophyta</taxon>
        <taxon>Spermatophyta</taxon>
        <taxon>Magnoliopsida</taxon>
        <taxon>eudicotyledons</taxon>
        <taxon>Gunneridae</taxon>
        <taxon>Pentapetalae</taxon>
        <taxon>rosids</taxon>
        <taxon>malvids</taxon>
        <taxon>Brassicales</taxon>
        <taxon>Brassicaceae</taxon>
        <taxon>Brassiceae</taxon>
        <taxon>Brassica</taxon>
    </lineage>
</organism>
<dbReference type="InterPro" id="IPR017451">
    <property type="entry name" value="F-box-assoc_interact_dom"/>
</dbReference>
<sequence>GNTYWIAFDKIYEGNILLISFNFSTEKWLSIPFPLFGADCVPTALSVVREERLAVLYSRVFHTRKIEIWMMTLDDKIDQTKVLSCSKFLSLDLSKSTRDDI</sequence>
<name>A0A8S9N8R6_BRACR</name>
<evidence type="ECO:0000313" key="3">
    <source>
        <dbReference type="Proteomes" id="UP000712600"/>
    </source>
</evidence>
<dbReference type="EMBL" id="QGKX02002183">
    <property type="protein sequence ID" value="KAF3489024.1"/>
    <property type="molecule type" value="Genomic_DNA"/>
</dbReference>
<dbReference type="InterPro" id="IPR006527">
    <property type="entry name" value="F-box-assoc_dom_typ1"/>
</dbReference>
<feature type="non-terminal residue" evidence="2">
    <location>
        <position position="1"/>
    </location>
</feature>
<accession>A0A8S9N8R6</accession>
<gene>
    <name evidence="2" type="ORF">F2Q69_00055349</name>
</gene>
<reference evidence="2" key="1">
    <citation type="submission" date="2019-12" db="EMBL/GenBank/DDBJ databases">
        <title>Genome sequencing and annotation of Brassica cretica.</title>
        <authorList>
            <person name="Studholme D.J."/>
            <person name="Sarris P."/>
        </authorList>
    </citation>
    <scope>NUCLEOTIDE SEQUENCE</scope>
    <source>
        <strain evidence="2">PFS-109/04</strain>
        <tissue evidence="2">Leaf</tissue>
    </source>
</reference>
<evidence type="ECO:0000313" key="2">
    <source>
        <dbReference type="EMBL" id="KAF3489024.1"/>
    </source>
</evidence>
<dbReference type="NCBIfam" id="TIGR01640">
    <property type="entry name" value="F_box_assoc_1"/>
    <property type="match status" value="1"/>
</dbReference>
<evidence type="ECO:0000259" key="1">
    <source>
        <dbReference type="Pfam" id="PF07734"/>
    </source>
</evidence>
<dbReference type="AlphaFoldDB" id="A0A8S9N8R6"/>
<comment type="caution">
    <text evidence="2">The sequence shown here is derived from an EMBL/GenBank/DDBJ whole genome shotgun (WGS) entry which is preliminary data.</text>
</comment>
<dbReference type="Proteomes" id="UP000712600">
    <property type="component" value="Unassembled WGS sequence"/>
</dbReference>
<feature type="domain" description="F-box associated beta-propeller type 1" evidence="1">
    <location>
        <begin position="1"/>
        <end position="95"/>
    </location>
</feature>